<dbReference type="FunFam" id="1.10.150.20:FF:000002">
    <property type="entry name" value="DNA polymerase I"/>
    <property type="match status" value="1"/>
</dbReference>
<evidence type="ECO:0000256" key="17">
    <source>
        <dbReference type="SAM" id="MobiDB-lite"/>
    </source>
</evidence>
<dbReference type="PATRIC" id="fig|1619087.5.peg.439"/>
<evidence type="ECO:0000313" key="22">
    <source>
        <dbReference type="Proteomes" id="UP000034852"/>
    </source>
</evidence>
<evidence type="ECO:0000256" key="3">
    <source>
        <dbReference type="ARBA" id="ARBA00020311"/>
    </source>
</evidence>
<evidence type="ECO:0000256" key="8">
    <source>
        <dbReference type="ARBA" id="ARBA00022763"/>
    </source>
</evidence>
<dbReference type="GO" id="GO:0006302">
    <property type="term" value="P:double-strand break repair"/>
    <property type="evidence" value="ECO:0007669"/>
    <property type="project" value="TreeGrafter"/>
</dbReference>
<evidence type="ECO:0000256" key="7">
    <source>
        <dbReference type="ARBA" id="ARBA00022722"/>
    </source>
</evidence>
<keyword evidence="6 16" id="KW-0235">DNA replication</keyword>
<dbReference type="SUPFAM" id="SSF53098">
    <property type="entry name" value="Ribonuclease H-like"/>
    <property type="match status" value="1"/>
</dbReference>
<dbReference type="InterPro" id="IPR008918">
    <property type="entry name" value="HhH2"/>
</dbReference>
<dbReference type="GO" id="GO:0008408">
    <property type="term" value="F:3'-5' exonuclease activity"/>
    <property type="evidence" value="ECO:0007669"/>
    <property type="project" value="UniProtKB-UniRule"/>
</dbReference>
<dbReference type="NCBIfam" id="NF004397">
    <property type="entry name" value="PRK05755.1"/>
    <property type="match status" value="1"/>
</dbReference>
<evidence type="ECO:0000256" key="1">
    <source>
        <dbReference type="ARBA" id="ARBA00007705"/>
    </source>
</evidence>
<dbReference type="SUPFAM" id="SSF47807">
    <property type="entry name" value="5' to 3' exonuclease, C-terminal subdomain"/>
    <property type="match status" value="1"/>
</dbReference>
<comment type="caution">
    <text evidence="21">The sequence shown here is derived from an EMBL/GenBank/DDBJ whole genome shotgun (WGS) entry which is preliminary data.</text>
</comment>
<evidence type="ECO:0000256" key="13">
    <source>
        <dbReference type="ARBA" id="ARBA00023204"/>
    </source>
</evidence>
<feature type="domain" description="DNA-directed DNA polymerase family A palm" evidence="20">
    <location>
        <begin position="702"/>
        <end position="909"/>
    </location>
</feature>
<evidence type="ECO:0000256" key="2">
    <source>
        <dbReference type="ARBA" id="ARBA00012417"/>
    </source>
</evidence>
<dbReference type="CDD" id="cd09859">
    <property type="entry name" value="PIN_53EXO"/>
    <property type="match status" value="1"/>
</dbReference>
<dbReference type="GO" id="GO:0006261">
    <property type="term" value="P:DNA-templated DNA replication"/>
    <property type="evidence" value="ECO:0007669"/>
    <property type="project" value="UniProtKB-UniRule"/>
</dbReference>
<dbReference type="SMART" id="SM00475">
    <property type="entry name" value="53EXOc"/>
    <property type="match status" value="1"/>
</dbReference>
<comment type="similarity">
    <text evidence="1 16">Belongs to the DNA polymerase type-A family.</text>
</comment>
<dbReference type="InterPro" id="IPR043502">
    <property type="entry name" value="DNA/RNA_pol_sf"/>
</dbReference>
<dbReference type="InterPro" id="IPR002562">
    <property type="entry name" value="3'-5'_exonuclease_dom"/>
</dbReference>
<protein>
    <recommendedName>
        <fullName evidence="3 15">DNA polymerase I</fullName>
        <ecNumber evidence="2 15">2.7.7.7</ecNumber>
    </recommendedName>
</protein>
<evidence type="ECO:0000259" key="20">
    <source>
        <dbReference type="SMART" id="SM00482"/>
    </source>
</evidence>
<keyword evidence="11 16" id="KW-0239">DNA-directed DNA polymerase</keyword>
<dbReference type="Pfam" id="PF01612">
    <property type="entry name" value="DNA_pol_A_exo1"/>
    <property type="match status" value="1"/>
</dbReference>
<dbReference type="InterPro" id="IPR020045">
    <property type="entry name" value="DNA_polI_H3TH"/>
</dbReference>
<dbReference type="EC" id="2.7.7.7" evidence="2 15"/>
<keyword evidence="9 16" id="KW-0378">Hydrolase</keyword>
<dbReference type="PRINTS" id="PR00868">
    <property type="entry name" value="DNAPOLI"/>
</dbReference>
<dbReference type="InterPro" id="IPR029060">
    <property type="entry name" value="PIN-like_dom_sf"/>
</dbReference>
<dbReference type="InterPro" id="IPR002298">
    <property type="entry name" value="DNA_polymerase_A"/>
</dbReference>
<dbReference type="FunFam" id="1.10.150.20:FF:000003">
    <property type="entry name" value="DNA polymerase I"/>
    <property type="match status" value="1"/>
</dbReference>
<evidence type="ECO:0000256" key="16">
    <source>
        <dbReference type="RuleBase" id="RU004460"/>
    </source>
</evidence>
<reference evidence="21 22" key="1">
    <citation type="journal article" date="2015" name="Nature">
        <title>rRNA introns, odd ribosomes, and small enigmatic genomes across a large radiation of phyla.</title>
        <authorList>
            <person name="Brown C.T."/>
            <person name="Hug L.A."/>
            <person name="Thomas B.C."/>
            <person name="Sharon I."/>
            <person name="Castelle C.J."/>
            <person name="Singh A."/>
            <person name="Wilkins M.J."/>
            <person name="Williams K.H."/>
            <person name="Banfield J.F."/>
        </authorList>
    </citation>
    <scope>NUCLEOTIDE SEQUENCE [LARGE SCALE GENOMIC DNA]</scope>
</reference>
<dbReference type="Pfam" id="PF00476">
    <property type="entry name" value="DNA_pol_A"/>
    <property type="match status" value="1"/>
</dbReference>
<keyword evidence="8 16" id="KW-0227">DNA damage</keyword>
<dbReference type="SMART" id="SM00279">
    <property type="entry name" value="HhH2"/>
    <property type="match status" value="1"/>
</dbReference>
<dbReference type="FunFam" id="1.20.1060.10:FF:000001">
    <property type="entry name" value="DNA polymerase I"/>
    <property type="match status" value="1"/>
</dbReference>
<dbReference type="Gene3D" id="3.40.50.1010">
    <property type="entry name" value="5'-nuclease"/>
    <property type="match status" value="1"/>
</dbReference>
<keyword evidence="10 16" id="KW-0269">Exonuclease</keyword>
<feature type="region of interest" description="Disordered" evidence="17">
    <location>
        <begin position="303"/>
        <end position="323"/>
    </location>
</feature>
<feature type="compositionally biased region" description="Polar residues" evidence="17">
    <location>
        <begin position="304"/>
        <end position="320"/>
    </location>
</feature>
<dbReference type="AlphaFoldDB" id="A0A0G0H9F8"/>
<dbReference type="Gene3D" id="1.20.1060.10">
    <property type="entry name" value="Taq DNA Polymerase, Chain T, domain 4"/>
    <property type="match status" value="1"/>
</dbReference>
<dbReference type="PANTHER" id="PTHR10133">
    <property type="entry name" value="DNA POLYMERASE I"/>
    <property type="match status" value="1"/>
</dbReference>
<proteinExistence type="inferred from homology"/>
<feature type="domain" description="3'-5' exonuclease" evidence="18">
    <location>
        <begin position="353"/>
        <end position="533"/>
    </location>
</feature>
<dbReference type="InterPro" id="IPR036279">
    <property type="entry name" value="5-3_exonuclease_C_sf"/>
</dbReference>
<keyword evidence="4 16" id="KW-0808">Transferase</keyword>
<dbReference type="EMBL" id="LBTH01000034">
    <property type="protein sequence ID" value="KKQ35150.1"/>
    <property type="molecule type" value="Genomic_DNA"/>
</dbReference>
<evidence type="ECO:0000259" key="18">
    <source>
        <dbReference type="SMART" id="SM00474"/>
    </source>
</evidence>
<evidence type="ECO:0000256" key="4">
    <source>
        <dbReference type="ARBA" id="ARBA00022679"/>
    </source>
</evidence>
<dbReference type="InterPro" id="IPR012337">
    <property type="entry name" value="RNaseH-like_sf"/>
</dbReference>
<dbReference type="Gene3D" id="3.30.420.10">
    <property type="entry name" value="Ribonuclease H-like superfamily/Ribonuclease H"/>
    <property type="match status" value="1"/>
</dbReference>
<dbReference type="GO" id="GO:0003887">
    <property type="term" value="F:DNA-directed DNA polymerase activity"/>
    <property type="evidence" value="ECO:0007669"/>
    <property type="project" value="UniProtKB-UniRule"/>
</dbReference>
<organism evidence="21 22">
    <name type="scientific">candidate division WS6 bacterium GW2011_GWA2_37_6</name>
    <dbReference type="NCBI Taxonomy" id="1619087"/>
    <lineage>
        <taxon>Bacteria</taxon>
        <taxon>Candidatus Dojkabacteria</taxon>
    </lineage>
</organism>
<sequence>MNLKSDSKKLVLIDVHALVHRAYHAYPPTLSVNGVQTNAAYGFSVLMLEVLEKFHPEYVMCAVDIGKPTRRIEIYPEYKATRKPTDKELIDQLPIVHEIIDAFGIPIYKAKGYEADDLIGSIVSMKNIENKPDLETIIVTGDKDLFQLVDKNTYVYMSGSAFSGAKLYGSSEVKEKMGFGPELVIDYKALRGDASDNIPGVPGIGEKSAKYLIAEFGHLDNVYKNLNKIDKNRIKNALEKGVESSQLSKQLATIETDIKVDFDLEKSKPNLDSANIMAVLQKYRFHSLVKRVQKLNGELIGGNKISNENNAGNSQNPENTQSSQNFQQSLFLYPDAQNAAKSGQITDKTDKVDYEVIDKSSAESFIQDLAKQKMFAFDTETDSLDFMNCKVVGMSFSFKAGEAFFIPAKSWENDPALKNSLAEIFFNPKIQKIGHNIKFDIHVLKNAGFEVKGVYFDTMLAAYILQMGEGTVGLKSLALKFFGMQMLEFKELLKLAEVKGQIGSIPPEKLGNYACADADATFRLYEELSKLIEVQPKFKLLFHNIEMPLIGVLIGMERNGISLDTKFLQKLAASFDKQILELKDKILDMAGVQFNINSPKQLGEVLYQKLHLSSLKKTSSGAPSTNERVLREIRDKHEIIDLILSYRELSKLRSTYTDALIAQVDEKTGRVHSSFNQAVASTGRLSSSDPNLQNIPVASELGNKIRKSFIPQEGKIFVSFDYSQQELRILAGVSRDEELLRSYKQDVDVHKLTASKLFNIEMNKVIKQQRDMAKTVNFSIIYGISAFGLADRMKIQRERAQDFIKKYFELYPGVKKFFHDLVDEAKERGFVESKYGRRRDASGLRASNFRVRSAIEREIINFPIQGGAADMVKRAMIAIATELEKSEWKNYKMLLQVHDELVFEVPENEKQSLKKFINFVRKAMLEANTYDVPMKVDVGLGKNWGNIEEYGLF</sequence>
<keyword evidence="7" id="KW-0540">Nuclease</keyword>
<keyword evidence="12 16" id="KW-0238">DNA-binding</keyword>
<dbReference type="Gene3D" id="1.10.150.20">
    <property type="entry name" value="5' to 3' exonuclease, C-terminal subdomain"/>
    <property type="match status" value="2"/>
</dbReference>
<comment type="function">
    <text evidence="16">In addition to polymerase activity, this DNA polymerase exhibits 3'-5' and 5'-3' exonuclease activity.</text>
</comment>
<dbReference type="InterPro" id="IPR002421">
    <property type="entry name" value="5-3_exonuclease"/>
</dbReference>
<evidence type="ECO:0000256" key="5">
    <source>
        <dbReference type="ARBA" id="ARBA00022695"/>
    </source>
</evidence>
<evidence type="ECO:0000256" key="12">
    <source>
        <dbReference type="ARBA" id="ARBA00023125"/>
    </source>
</evidence>
<dbReference type="NCBIfam" id="TIGR00593">
    <property type="entry name" value="pola"/>
    <property type="match status" value="1"/>
</dbReference>
<dbReference type="CDD" id="cd08637">
    <property type="entry name" value="DNA_pol_A_pol_I_C"/>
    <property type="match status" value="1"/>
</dbReference>
<dbReference type="InterPro" id="IPR036397">
    <property type="entry name" value="RNaseH_sf"/>
</dbReference>
<evidence type="ECO:0000256" key="10">
    <source>
        <dbReference type="ARBA" id="ARBA00022839"/>
    </source>
</evidence>
<dbReference type="InterPro" id="IPR020046">
    <property type="entry name" value="5-3_exonucl_a-hlix_arch_N"/>
</dbReference>
<dbReference type="SUPFAM" id="SSF56672">
    <property type="entry name" value="DNA/RNA polymerases"/>
    <property type="match status" value="1"/>
</dbReference>
<evidence type="ECO:0000259" key="19">
    <source>
        <dbReference type="SMART" id="SM00475"/>
    </source>
</evidence>
<dbReference type="PANTHER" id="PTHR10133:SF27">
    <property type="entry name" value="DNA POLYMERASE NU"/>
    <property type="match status" value="1"/>
</dbReference>
<comment type="catalytic activity">
    <reaction evidence="14 16">
        <text>DNA(n) + a 2'-deoxyribonucleoside 5'-triphosphate = DNA(n+1) + diphosphate</text>
        <dbReference type="Rhea" id="RHEA:22508"/>
        <dbReference type="Rhea" id="RHEA-COMP:17339"/>
        <dbReference type="Rhea" id="RHEA-COMP:17340"/>
        <dbReference type="ChEBI" id="CHEBI:33019"/>
        <dbReference type="ChEBI" id="CHEBI:61560"/>
        <dbReference type="ChEBI" id="CHEBI:173112"/>
        <dbReference type="EC" id="2.7.7.7"/>
    </reaction>
</comment>
<gene>
    <name evidence="16" type="primary">polA</name>
    <name evidence="21" type="ORF">US52_C0034G0006</name>
</gene>
<dbReference type="InterPro" id="IPR001098">
    <property type="entry name" value="DNA-dir_DNA_pol_A_palm_dom"/>
</dbReference>
<feature type="domain" description="5'-3' exonuclease" evidence="19">
    <location>
        <begin position="8"/>
        <end position="270"/>
    </location>
</feature>
<dbReference type="Pfam" id="PF02739">
    <property type="entry name" value="5_3_exonuc_N"/>
    <property type="match status" value="1"/>
</dbReference>
<dbReference type="CDD" id="cd09898">
    <property type="entry name" value="H3TH_53EXO"/>
    <property type="match status" value="1"/>
</dbReference>
<evidence type="ECO:0000256" key="9">
    <source>
        <dbReference type="ARBA" id="ARBA00022801"/>
    </source>
</evidence>
<evidence type="ECO:0000256" key="11">
    <source>
        <dbReference type="ARBA" id="ARBA00022932"/>
    </source>
</evidence>
<evidence type="ECO:0000256" key="14">
    <source>
        <dbReference type="ARBA" id="ARBA00049244"/>
    </source>
</evidence>
<dbReference type="SMART" id="SM00482">
    <property type="entry name" value="POLAc"/>
    <property type="match status" value="1"/>
</dbReference>
<accession>A0A0G0H9F8</accession>
<dbReference type="Proteomes" id="UP000034852">
    <property type="component" value="Unassembled WGS sequence"/>
</dbReference>
<dbReference type="Pfam" id="PF01367">
    <property type="entry name" value="5_3_exonuc"/>
    <property type="match status" value="1"/>
</dbReference>
<dbReference type="SUPFAM" id="SSF88723">
    <property type="entry name" value="PIN domain-like"/>
    <property type="match status" value="1"/>
</dbReference>
<evidence type="ECO:0000256" key="6">
    <source>
        <dbReference type="ARBA" id="ARBA00022705"/>
    </source>
</evidence>
<dbReference type="SMART" id="SM00474">
    <property type="entry name" value="35EXOc"/>
    <property type="match status" value="1"/>
</dbReference>
<dbReference type="GO" id="GO:0008409">
    <property type="term" value="F:5'-3' exonuclease activity"/>
    <property type="evidence" value="ECO:0007669"/>
    <property type="project" value="UniProtKB-UniRule"/>
</dbReference>
<dbReference type="CDD" id="cd06139">
    <property type="entry name" value="DNA_polA_I_Ecoli_like_exo"/>
    <property type="match status" value="1"/>
</dbReference>
<evidence type="ECO:0000313" key="21">
    <source>
        <dbReference type="EMBL" id="KKQ35150.1"/>
    </source>
</evidence>
<dbReference type="Gene3D" id="3.30.70.370">
    <property type="match status" value="1"/>
</dbReference>
<keyword evidence="5 16" id="KW-0548">Nucleotidyltransferase</keyword>
<name>A0A0G0H9F8_9BACT</name>
<dbReference type="InterPro" id="IPR018320">
    <property type="entry name" value="DNA_polymerase_1"/>
</dbReference>
<evidence type="ECO:0000256" key="15">
    <source>
        <dbReference type="NCBIfam" id="TIGR00593"/>
    </source>
</evidence>
<keyword evidence="13 16" id="KW-0234">DNA repair</keyword>
<dbReference type="GO" id="GO:0003677">
    <property type="term" value="F:DNA binding"/>
    <property type="evidence" value="ECO:0007669"/>
    <property type="project" value="UniProtKB-UniRule"/>
</dbReference>